<dbReference type="AlphaFoldDB" id="A0A3P8GPY4"/>
<evidence type="ECO:0000256" key="1">
    <source>
        <dbReference type="SAM" id="MobiDB-lite"/>
    </source>
</evidence>
<organism evidence="2">
    <name type="scientific">Heligmosomoides polygyrus</name>
    <name type="common">Parasitic roundworm</name>
    <dbReference type="NCBI Taxonomy" id="6339"/>
    <lineage>
        <taxon>Eukaryota</taxon>
        <taxon>Metazoa</taxon>
        <taxon>Ecdysozoa</taxon>
        <taxon>Nematoda</taxon>
        <taxon>Chromadorea</taxon>
        <taxon>Rhabditida</taxon>
        <taxon>Rhabditina</taxon>
        <taxon>Rhabditomorpha</taxon>
        <taxon>Strongyloidea</taxon>
        <taxon>Heligmosomidae</taxon>
        <taxon>Heligmosomoides</taxon>
    </lineage>
</organism>
<reference evidence="2" key="1">
    <citation type="submission" date="2018-11" db="EMBL/GenBank/DDBJ databases">
        <authorList>
            <consortium name="Pathogen Informatics"/>
        </authorList>
    </citation>
    <scope>NUCLEOTIDE SEQUENCE [LARGE SCALE GENOMIC DNA]</scope>
</reference>
<feature type="region of interest" description="Disordered" evidence="1">
    <location>
        <begin position="1"/>
        <end position="26"/>
    </location>
</feature>
<evidence type="ECO:0000313" key="2">
    <source>
        <dbReference type="EMBL" id="VDP36719.1"/>
    </source>
</evidence>
<gene>
    <name evidence="2" type="ORF">HPBE_LOCUS23121</name>
</gene>
<proteinExistence type="predicted"/>
<dbReference type="EMBL" id="UZAH01034698">
    <property type="protein sequence ID" value="VDP36719.1"/>
    <property type="molecule type" value="Genomic_DNA"/>
</dbReference>
<dbReference type="OrthoDB" id="10007483at2759"/>
<accession>A0A3P8GPY4</accession>
<protein>
    <submittedName>
        <fullName evidence="2">Uncharacterized protein</fullName>
    </submittedName>
</protein>
<feature type="compositionally biased region" description="Polar residues" evidence="1">
    <location>
        <begin position="1"/>
        <end position="15"/>
    </location>
</feature>
<sequence length="49" mass="5471">MNRNGSPEMQTQTVEASVDRPDTPPVDYEAFENMKIKHGGNSNGRTTVY</sequence>
<name>A0A3P8GPY4_HELPZ</name>